<dbReference type="OrthoDB" id="754229at2759"/>
<feature type="region of interest" description="Disordered" evidence="1">
    <location>
        <begin position="343"/>
        <end position="368"/>
    </location>
</feature>
<feature type="compositionally biased region" description="Basic and acidic residues" evidence="1">
    <location>
        <begin position="698"/>
        <end position="708"/>
    </location>
</feature>
<sequence length="1178" mass="131003">MMGSFVQVNSISIDLADAIGDKASAGKCQHFSIRGYVSEIRKKDWKKCWPFPVNESEENPSLPPLDVPTYRCFGCESCHQESVTKDMDKDGQTDFNCCSSGCKSDTNCGKAAVKSGVQQDPMPDISERVEIDLNTNLNCVNDCLPITNEREKQPGFSLSRMIGDLEIGLDDNPNQLGLVQEFHLAKRGFECEQVSDVDPTVNLKYMENSSAEICNGGPSSVDSQCQKELQGACTILREGTSTMEADNHTVGDHIELADSDHTVPASMENIVENDFQDHDHHLEKSTGLSRRRPRKVRLMSDLLSENGELKIGQTATQGSPSHGISKASAASDSRLIFPGKVDMQGLTNNLGQKKRKLPPDEGRRPADMCEQRVDTEVQNLERDAETNNAVLDGRANSKDVLQGIDLQDATKACWSKHETERSHIMGKKKHRRIQVTDKHLIPEQQQGHHREDDDPVDAYKAYASKTISSRLSPRAFTGKGMDNFPFHDGVRFENGFNFSNFSKGKGKILQTAAELDPLFCRKTDMLLEDSYPYSGGKIIPNIPGDIPVPLHHGRQTSQGLEEGVHLSLNNYLATQVYSTKCIHQIENRLPLSLTMQEGTSNIHQLKRKDSEINAFGGPSIPSKHTNSISAGKGAHLEEIAGARIKEKPVEGVENLGSMKRYVEKTTELSEPGTLDDIPMEIVELMAKNQYERCLPDVENRSSKLEKSTARRKAQMTSGSAMHEMGVRLLKESQKDKSHGIPKKHNMVERENLKPCKRKPVHYSFPFDGNNLSMNNLCPPQLPFEFEVSQSQKKSPSGFQFSPMGPSHQLDSTRSGKFNLSLEERGSSNLEGQGGCSLHKTILQQDGEVSRIWASLTPNHISLGYDVPKKVVSQATSSNMDMASLRSNSLHKQNMKRDVDLNYINLNVASLEKLNRNRSAGTFSRINGEYSYPCKHKGMDHHQNLRGSLDLYSNETIPAMHLLSLMDAGMQSRTPFNVSGINGEMLKRSPCPGDCNTTLEIGTSKVHSIQKRQSSDYLRKNYLSEKPHSCFLGSPTFGASSSTQHDTKILKAAGFNGQNSTKSGRKEKIKSPNPMVQNQFTKPFSWPHFETETPLKCKIDVHSAQETPVPPKIIPGNLCMVNKNPADFTMPTGNVYMIRGEDLKFEKSILKNKPHISTSHGFKQQRNSKGTKMKELSNH</sequence>
<dbReference type="GO" id="GO:0009910">
    <property type="term" value="P:negative regulation of flower development"/>
    <property type="evidence" value="ECO:0007669"/>
    <property type="project" value="InterPro"/>
</dbReference>
<dbReference type="GO" id="GO:0045892">
    <property type="term" value="P:negative regulation of DNA-templated transcription"/>
    <property type="evidence" value="ECO:0007669"/>
    <property type="project" value="InterPro"/>
</dbReference>
<protein>
    <recommendedName>
        <fullName evidence="4">Protein EMBRYONIC FLOWER</fullName>
    </recommendedName>
</protein>
<proteinExistence type="predicted"/>
<evidence type="ECO:0000313" key="3">
    <source>
        <dbReference type="Proteomes" id="UP000289738"/>
    </source>
</evidence>
<evidence type="ECO:0000256" key="1">
    <source>
        <dbReference type="SAM" id="MobiDB-lite"/>
    </source>
</evidence>
<feature type="region of interest" description="Disordered" evidence="1">
    <location>
        <begin position="698"/>
        <end position="719"/>
    </location>
</feature>
<feature type="region of interest" description="Disordered" evidence="1">
    <location>
        <begin position="1153"/>
        <end position="1178"/>
    </location>
</feature>
<gene>
    <name evidence="2" type="ORF">Ahy_B10g104932</name>
</gene>
<evidence type="ECO:0008006" key="4">
    <source>
        <dbReference type="Google" id="ProtNLM"/>
    </source>
</evidence>
<keyword evidence="3" id="KW-1185">Reference proteome</keyword>
<feature type="region of interest" description="Disordered" evidence="1">
    <location>
        <begin position="787"/>
        <end position="813"/>
    </location>
</feature>
<dbReference type="Proteomes" id="UP000289738">
    <property type="component" value="Chromosome B10"/>
</dbReference>
<reference evidence="2 3" key="1">
    <citation type="submission" date="2019-01" db="EMBL/GenBank/DDBJ databases">
        <title>Sequencing of cultivated peanut Arachis hypogaea provides insights into genome evolution and oil improvement.</title>
        <authorList>
            <person name="Chen X."/>
        </authorList>
    </citation>
    <scope>NUCLEOTIDE SEQUENCE [LARGE SCALE GENOMIC DNA]</scope>
    <source>
        <strain evidence="3">cv. Fuhuasheng</strain>
        <tissue evidence="2">Leaves</tissue>
    </source>
</reference>
<accession>A0A444X6S8</accession>
<dbReference type="PANTHER" id="PTHR35504:SF1">
    <property type="entry name" value="PROTEIN EMBRYONIC FLOWER 1"/>
    <property type="match status" value="1"/>
</dbReference>
<feature type="compositionally biased region" description="Polar residues" evidence="1">
    <location>
        <begin position="1154"/>
        <end position="1169"/>
    </location>
</feature>
<dbReference type="AlphaFoldDB" id="A0A444X6S8"/>
<name>A0A444X6S8_ARAHY</name>
<dbReference type="InterPro" id="IPR034583">
    <property type="entry name" value="EMF1"/>
</dbReference>
<comment type="caution">
    <text evidence="2">The sequence shown here is derived from an EMBL/GenBank/DDBJ whole genome shotgun (WGS) entry which is preliminary data.</text>
</comment>
<dbReference type="EMBL" id="SDMP01000020">
    <property type="protein sequence ID" value="RYQ85379.1"/>
    <property type="molecule type" value="Genomic_DNA"/>
</dbReference>
<dbReference type="STRING" id="3818.A0A444X6S8"/>
<dbReference type="GO" id="GO:0048367">
    <property type="term" value="P:shoot system development"/>
    <property type="evidence" value="ECO:0007669"/>
    <property type="project" value="InterPro"/>
</dbReference>
<feature type="compositionally biased region" description="Polar residues" evidence="1">
    <location>
        <begin position="787"/>
        <end position="799"/>
    </location>
</feature>
<feature type="compositionally biased region" description="Basic and acidic residues" evidence="1">
    <location>
        <begin position="357"/>
        <end position="368"/>
    </location>
</feature>
<dbReference type="PANTHER" id="PTHR35504">
    <property type="entry name" value="PROTEIN EMBRYONIC FLOWER 1"/>
    <property type="match status" value="1"/>
</dbReference>
<evidence type="ECO:0000313" key="2">
    <source>
        <dbReference type="EMBL" id="RYQ85379.1"/>
    </source>
</evidence>
<organism evidence="2 3">
    <name type="scientific">Arachis hypogaea</name>
    <name type="common">Peanut</name>
    <dbReference type="NCBI Taxonomy" id="3818"/>
    <lineage>
        <taxon>Eukaryota</taxon>
        <taxon>Viridiplantae</taxon>
        <taxon>Streptophyta</taxon>
        <taxon>Embryophyta</taxon>
        <taxon>Tracheophyta</taxon>
        <taxon>Spermatophyta</taxon>
        <taxon>Magnoliopsida</taxon>
        <taxon>eudicotyledons</taxon>
        <taxon>Gunneridae</taxon>
        <taxon>Pentapetalae</taxon>
        <taxon>rosids</taxon>
        <taxon>fabids</taxon>
        <taxon>Fabales</taxon>
        <taxon>Fabaceae</taxon>
        <taxon>Papilionoideae</taxon>
        <taxon>50 kb inversion clade</taxon>
        <taxon>dalbergioids sensu lato</taxon>
        <taxon>Dalbergieae</taxon>
        <taxon>Pterocarpus clade</taxon>
        <taxon>Arachis</taxon>
    </lineage>
</organism>